<dbReference type="AlphaFoldDB" id="A0AAE1T2I8"/>
<dbReference type="PANTHER" id="PTHR42820">
    <property type="entry name" value="SHORT-CHAIN DEHYDROGENASE REDUCTASE"/>
    <property type="match status" value="1"/>
</dbReference>
<dbReference type="Pfam" id="PF13561">
    <property type="entry name" value="adh_short_C2"/>
    <property type="match status" value="1"/>
</dbReference>
<keyword evidence="4" id="KW-1185">Reference proteome</keyword>
<dbReference type="EMBL" id="JAVYJV010000001">
    <property type="protein sequence ID" value="KAK4379607.1"/>
    <property type="molecule type" value="Genomic_DNA"/>
</dbReference>
<gene>
    <name evidence="3" type="ORF">RND71_001469</name>
</gene>
<comment type="similarity">
    <text evidence="1">Belongs to the short-chain dehydrogenases/reductases (SDR) family.</text>
</comment>
<evidence type="ECO:0000256" key="2">
    <source>
        <dbReference type="ARBA" id="ARBA00023027"/>
    </source>
</evidence>
<proteinExistence type="inferred from homology"/>
<accession>A0AAE1T2I8</accession>
<keyword evidence="2" id="KW-0520">NAD</keyword>
<reference evidence="3" key="1">
    <citation type="submission" date="2023-12" db="EMBL/GenBank/DDBJ databases">
        <title>Genome assembly of Anisodus tanguticus.</title>
        <authorList>
            <person name="Wang Y.-J."/>
        </authorList>
    </citation>
    <scope>NUCLEOTIDE SEQUENCE</scope>
    <source>
        <strain evidence="3">KB-2021</strain>
        <tissue evidence="3">Leaf</tissue>
    </source>
</reference>
<protein>
    <submittedName>
        <fullName evidence="3">Uncharacterized protein</fullName>
    </submittedName>
</protein>
<dbReference type="InterPro" id="IPR036291">
    <property type="entry name" value="NAD(P)-bd_dom_sf"/>
</dbReference>
<dbReference type="SUPFAM" id="SSF51735">
    <property type="entry name" value="NAD(P)-binding Rossmann-fold domains"/>
    <property type="match status" value="1"/>
</dbReference>
<name>A0AAE1T2I8_9SOLA</name>
<evidence type="ECO:0000256" key="1">
    <source>
        <dbReference type="ARBA" id="ARBA00006484"/>
    </source>
</evidence>
<dbReference type="PANTHER" id="PTHR42820:SF10">
    <property type="entry name" value="SHORT-CHAIN DEHYDROGENASE REDUCTASE 3B-LIKE"/>
    <property type="match status" value="1"/>
</dbReference>
<dbReference type="Proteomes" id="UP001291623">
    <property type="component" value="Unassembled WGS sequence"/>
</dbReference>
<evidence type="ECO:0000313" key="4">
    <source>
        <dbReference type="Proteomes" id="UP001291623"/>
    </source>
</evidence>
<evidence type="ECO:0000313" key="3">
    <source>
        <dbReference type="EMBL" id="KAK4379607.1"/>
    </source>
</evidence>
<comment type="caution">
    <text evidence="3">The sequence shown here is derived from an EMBL/GenBank/DDBJ whole genome shotgun (WGS) entry which is preliminary data.</text>
</comment>
<organism evidence="3 4">
    <name type="scientific">Anisodus tanguticus</name>
    <dbReference type="NCBI Taxonomy" id="243964"/>
    <lineage>
        <taxon>Eukaryota</taxon>
        <taxon>Viridiplantae</taxon>
        <taxon>Streptophyta</taxon>
        <taxon>Embryophyta</taxon>
        <taxon>Tracheophyta</taxon>
        <taxon>Spermatophyta</taxon>
        <taxon>Magnoliopsida</taxon>
        <taxon>eudicotyledons</taxon>
        <taxon>Gunneridae</taxon>
        <taxon>Pentapetalae</taxon>
        <taxon>asterids</taxon>
        <taxon>lamiids</taxon>
        <taxon>Solanales</taxon>
        <taxon>Solanaceae</taxon>
        <taxon>Solanoideae</taxon>
        <taxon>Hyoscyameae</taxon>
        <taxon>Anisodus</taxon>
    </lineage>
</organism>
<dbReference type="Gene3D" id="3.40.50.720">
    <property type="entry name" value="NAD(P)-binding Rossmann-like Domain"/>
    <property type="match status" value="1"/>
</dbReference>
<sequence>MANKLRLEGKVGIIMCAASGIGEASARLFVEHGAQVVIADIQDELGLQVAASIGTDKASYRHCDVTNEKPVEETVR</sequence>
<dbReference type="InterPro" id="IPR002347">
    <property type="entry name" value="SDR_fam"/>
</dbReference>